<sequence length="152" mass="17318">MCDFKIYEVNYINVHIKVYSSGFFDMTEEIQFNLINGIFSKGWRSIPFTGIDDIEVLGVECAEGLSLNYQITYQVDKVNINWQHSPVLVPANLTLIIKYRVYGAITAPSQSQNMIDWLAVELDWDVPINSVTVIVDLPGNFMERVQVPIHSS</sequence>
<organism evidence="2 3">
    <name type="scientific">Thermoproteota archaeon</name>
    <dbReference type="NCBI Taxonomy" id="2056631"/>
    <lineage>
        <taxon>Archaea</taxon>
        <taxon>Thermoproteota</taxon>
    </lineage>
</organism>
<feature type="domain" description="DUF2207" evidence="1">
    <location>
        <begin position="12"/>
        <end position="148"/>
    </location>
</feature>
<reference evidence="2 3" key="1">
    <citation type="submission" date="2018-06" db="EMBL/GenBank/DDBJ databases">
        <title>Extensive metabolic versatility and redundancy in microbially diverse, dynamic hydrothermal sediments.</title>
        <authorList>
            <person name="Dombrowski N."/>
            <person name="Teske A."/>
            <person name="Baker B.J."/>
        </authorList>
    </citation>
    <scope>NUCLEOTIDE SEQUENCE [LARGE SCALE GENOMIC DNA]</scope>
    <source>
        <strain evidence="2">B20_G2</strain>
    </source>
</reference>
<dbReference type="Proteomes" id="UP000269499">
    <property type="component" value="Unassembled WGS sequence"/>
</dbReference>
<dbReference type="Pfam" id="PF09972">
    <property type="entry name" value="DUF2207"/>
    <property type="match status" value="1"/>
</dbReference>
<dbReference type="EMBL" id="QMRA01000109">
    <property type="protein sequence ID" value="RLE52591.1"/>
    <property type="molecule type" value="Genomic_DNA"/>
</dbReference>
<evidence type="ECO:0000313" key="3">
    <source>
        <dbReference type="Proteomes" id="UP000269499"/>
    </source>
</evidence>
<protein>
    <recommendedName>
        <fullName evidence="1">DUF2207 domain-containing protein</fullName>
    </recommendedName>
</protein>
<accession>A0A497EZZ0</accession>
<evidence type="ECO:0000313" key="2">
    <source>
        <dbReference type="EMBL" id="RLE52591.1"/>
    </source>
</evidence>
<dbReference type="AlphaFoldDB" id="A0A497EZZ0"/>
<name>A0A497EZZ0_9CREN</name>
<gene>
    <name evidence="2" type="ORF">DRJ26_04505</name>
</gene>
<comment type="caution">
    <text evidence="2">The sequence shown here is derived from an EMBL/GenBank/DDBJ whole genome shotgun (WGS) entry which is preliminary data.</text>
</comment>
<dbReference type="InterPro" id="IPR018702">
    <property type="entry name" value="DUF2207"/>
</dbReference>
<evidence type="ECO:0000259" key="1">
    <source>
        <dbReference type="Pfam" id="PF09972"/>
    </source>
</evidence>
<proteinExistence type="predicted"/>